<evidence type="ECO:0000313" key="3">
    <source>
        <dbReference type="EMBL" id="MBB6050268.1"/>
    </source>
</evidence>
<accession>A0A7W9W652</accession>
<dbReference type="InterPro" id="IPR023614">
    <property type="entry name" value="Porin_dom_sf"/>
</dbReference>
<name>A0A7W9W652_ARMRO</name>
<reference evidence="3 4" key="1">
    <citation type="submission" date="2020-08" db="EMBL/GenBank/DDBJ databases">
        <title>Genomic Encyclopedia of Type Strains, Phase IV (KMG-IV): sequencing the most valuable type-strain genomes for metagenomic binning, comparative biology and taxonomic classification.</title>
        <authorList>
            <person name="Goeker M."/>
        </authorList>
    </citation>
    <scope>NUCLEOTIDE SEQUENCE [LARGE SCALE GENOMIC DNA]</scope>
    <source>
        <strain evidence="3 4">DSM 23562</strain>
    </source>
</reference>
<keyword evidence="2" id="KW-0732">Signal</keyword>
<dbReference type="AlphaFoldDB" id="A0A7W9W652"/>
<proteinExistence type="predicted"/>
<dbReference type="RefSeq" id="WP_184194902.1">
    <property type="nucleotide sequence ID" value="NZ_JACHGW010000002.1"/>
</dbReference>
<feature type="signal peptide" evidence="2">
    <location>
        <begin position="1"/>
        <end position="18"/>
    </location>
</feature>
<protein>
    <submittedName>
        <fullName evidence="3">Opacity protein-like surface antigen</fullName>
    </submittedName>
</protein>
<feature type="chain" id="PRO_5031440021" evidence="2">
    <location>
        <begin position="19"/>
        <end position="388"/>
    </location>
</feature>
<dbReference type="Proteomes" id="UP000520814">
    <property type="component" value="Unassembled WGS sequence"/>
</dbReference>
<dbReference type="EMBL" id="JACHGW010000002">
    <property type="protein sequence ID" value="MBB6050268.1"/>
    <property type="molecule type" value="Genomic_DNA"/>
</dbReference>
<feature type="compositionally biased region" description="Polar residues" evidence="1">
    <location>
        <begin position="41"/>
        <end position="52"/>
    </location>
</feature>
<dbReference type="SUPFAM" id="SSF56935">
    <property type="entry name" value="Porins"/>
    <property type="match status" value="1"/>
</dbReference>
<keyword evidence="4" id="KW-1185">Reference proteome</keyword>
<gene>
    <name evidence="3" type="ORF">HNQ39_002059</name>
</gene>
<evidence type="ECO:0000313" key="4">
    <source>
        <dbReference type="Proteomes" id="UP000520814"/>
    </source>
</evidence>
<feature type="region of interest" description="Disordered" evidence="1">
    <location>
        <begin position="33"/>
        <end position="58"/>
    </location>
</feature>
<comment type="caution">
    <text evidence="3">The sequence shown here is derived from an EMBL/GenBank/DDBJ whole genome shotgun (WGS) entry which is preliminary data.</text>
</comment>
<evidence type="ECO:0000256" key="2">
    <source>
        <dbReference type="SAM" id="SignalP"/>
    </source>
</evidence>
<evidence type="ECO:0000256" key="1">
    <source>
        <dbReference type="SAM" id="MobiDB-lite"/>
    </source>
</evidence>
<dbReference type="Gene3D" id="2.40.160.10">
    <property type="entry name" value="Porin"/>
    <property type="match status" value="1"/>
</dbReference>
<organism evidence="3 4">
    <name type="scientific">Armatimonas rosea</name>
    <dbReference type="NCBI Taxonomy" id="685828"/>
    <lineage>
        <taxon>Bacteria</taxon>
        <taxon>Bacillati</taxon>
        <taxon>Armatimonadota</taxon>
        <taxon>Armatimonadia</taxon>
        <taxon>Armatimonadales</taxon>
        <taxon>Armatimonadaceae</taxon>
        <taxon>Armatimonas</taxon>
    </lineage>
</organism>
<sequence>MRGLLGLSCVVLALPAGAQPQQSTERPDFFAIYPPAPRGTFQPTRPPASTASRDPDLIGPKPFYRDPATWLFGGALDWRYRNGSNDTRGGYIASGRYTLDYIRANPKDGDERGGVRLQVVSESEGPRGTALNRLHASEAYVFYRFLLPGVDATVRAGQFVIPFGLAAVYDTPLQPIQPLYEKSLGLRIDTGAMLEGRYGPYRYYVAATTGSGPNRSDFDGNKVVMMRLESTFRTQAESGRLQLGGSLLTGRGPVTTFDTQLPASGISSARDFIDKTRMAADAIYRLEKLEARGEVVFGADGQNPVWGYFGEANLAVARKTTAVGMLKSWKFGDKPQSATAVGLGANYALTKGLTVRALYEYERDVPSKTAGGKPTIEQRFTLQTRLNF</sequence>